<evidence type="ECO:0000313" key="1">
    <source>
        <dbReference type="EMBL" id="VTJ62919.1"/>
    </source>
</evidence>
<dbReference type="EMBL" id="CABDUW010000214">
    <property type="protein sequence ID" value="VTJ62919.1"/>
    <property type="molecule type" value="Genomic_DNA"/>
</dbReference>
<gene>
    <name evidence="1" type="ORF">MONAX_5E022238</name>
</gene>
<accession>A0A5E4B2C4</accession>
<dbReference type="AlphaFoldDB" id="A0A5E4B2C4"/>
<reference evidence="1" key="1">
    <citation type="submission" date="2019-04" db="EMBL/GenBank/DDBJ databases">
        <authorList>
            <person name="Alioto T."/>
            <person name="Alioto T."/>
        </authorList>
    </citation>
    <scope>NUCLEOTIDE SEQUENCE [LARGE SCALE GENOMIC DNA]</scope>
</reference>
<name>A0A5E4B2C4_MARMO</name>
<proteinExistence type="predicted"/>
<comment type="caution">
    <text evidence="1">The sequence shown here is derived from an EMBL/GenBank/DDBJ whole genome shotgun (WGS) entry which is preliminary data.</text>
</comment>
<feature type="non-terminal residue" evidence="1">
    <location>
        <position position="1"/>
    </location>
</feature>
<dbReference type="Proteomes" id="UP000335636">
    <property type="component" value="Unassembled WGS sequence"/>
</dbReference>
<organism evidence="1 2">
    <name type="scientific">Marmota monax</name>
    <name type="common">Woodchuck</name>
    <dbReference type="NCBI Taxonomy" id="9995"/>
    <lineage>
        <taxon>Eukaryota</taxon>
        <taxon>Metazoa</taxon>
        <taxon>Chordata</taxon>
        <taxon>Craniata</taxon>
        <taxon>Vertebrata</taxon>
        <taxon>Euteleostomi</taxon>
        <taxon>Mammalia</taxon>
        <taxon>Eutheria</taxon>
        <taxon>Euarchontoglires</taxon>
        <taxon>Glires</taxon>
        <taxon>Rodentia</taxon>
        <taxon>Sciuromorpha</taxon>
        <taxon>Sciuridae</taxon>
        <taxon>Xerinae</taxon>
        <taxon>Marmotini</taxon>
        <taxon>Marmota</taxon>
    </lineage>
</organism>
<evidence type="ECO:0000313" key="2">
    <source>
        <dbReference type="Proteomes" id="UP000335636"/>
    </source>
</evidence>
<protein>
    <submittedName>
        <fullName evidence="1">Uncharacterized protein</fullName>
    </submittedName>
</protein>
<sequence>VALSASPTGTCLVLFGQRMKKGEKYPKFSPFTLPASGEIPSWRHAQTRPPKPADPAQQRWLLWTQTKLETSLGALLE</sequence>
<keyword evidence="2" id="KW-1185">Reference proteome</keyword>